<dbReference type="WBParaSite" id="PgB08_g013_t02">
    <property type="protein sequence ID" value="PgB08_g013_t02"/>
    <property type="gene ID" value="PgB08_g013"/>
</dbReference>
<protein>
    <submittedName>
        <fullName evidence="3 4">Uncharacterized protein</fullName>
    </submittedName>
</protein>
<evidence type="ECO:0000313" key="4">
    <source>
        <dbReference type="WBParaSite" id="PgB08_g013_t02"/>
    </source>
</evidence>
<dbReference type="WBParaSite" id="PgB08_g013_t01">
    <property type="protein sequence ID" value="PgB08_g013_t01"/>
    <property type="gene ID" value="PgB08_g013"/>
</dbReference>
<evidence type="ECO:0000256" key="1">
    <source>
        <dbReference type="SAM" id="MobiDB-lite"/>
    </source>
</evidence>
<accession>A0A914ZS87</accession>
<evidence type="ECO:0000313" key="2">
    <source>
        <dbReference type="Proteomes" id="UP000887569"/>
    </source>
</evidence>
<reference evidence="3 4" key="1">
    <citation type="submission" date="2022-11" db="UniProtKB">
        <authorList>
            <consortium name="WormBaseParasite"/>
        </authorList>
    </citation>
    <scope>IDENTIFICATION</scope>
</reference>
<name>A0A914ZS87_PARUN</name>
<evidence type="ECO:0000313" key="3">
    <source>
        <dbReference type="WBParaSite" id="PgB08_g013_t01"/>
    </source>
</evidence>
<sequence length="1757" mass="194199">MRRPAASQRQSNAMNGWRARHNEQRRSLLHTRPLSTTTMVSIPLCQIWMVSADDTGKLFLKVERGTKPRLKLFDDSRKALVTIPTNHFTKWPALKAQMSGGLTIVVQRLEQQYKIIVQHVLERKPDVCVYVNAMAHERDVKTSVREMNTQLTHIGVAGPNLEVTGRIRAMRVTFESTVGALHTNAKLFARSVTLNAQHIFIKPEALYSCAKIRMMSRRVQIDGKIYPWDGQPDRMIVSVDSALLHIGIDGAVGSLKSSKEKSTSKSPDSLVDVLTFRLSGSLANFGRIASQSEIEMRIDGSLLSLKDGRIDSAARGYEALKQIKGIVSESSVSLPTSSTLSTAIVCQNPDTVAQLLEDGVDPNDSVVNDSTAFTPRRIAAKKYREIRIGERRNKLREKITLIQALMSTHDWKRGLITSNVIVAKIGRDCGDCAQFRASTLILTTRGSAKCEADSIWSSGSVTLTIGNDLNFEGQVKHRHLEVTCGGNITTTEDAIISEENWAKISCTSFNCAGIWSVGEQLSIEARSAEFSTNTYMEVDLFDAKIEGNCCNAGTWQMRFISLSLDGNLITSPSGKVLIDETADVSAIAFNCSGAWKVNESIQMSLRGPVNFFSSSHISANLLKMIVEGHGTFAGHLVIDNLLAYIRNDLVTAPTAKVAISNSGTVATGMFRNDANWLSESSLHFHVACFEQSEDAIIFVKDTFNMIVYDDSEENSHGRIVANYCTVRANRKFRFDGYLRVNQIELNVPYVNESKITIGGQLEVLTGALVIKGHSELTGPSQSLSPHQWPAFVLEGQLKAEAVIAPFLAIRFATSSYALLSGMNSIMEAPCRTLVSAGALYTMHTALIDSVSNDTYPEGIMCATVWIHEGQIRFRGQSAFVIVDSFLNKGRLTNEGKLQNHMKEIFLTIANYFYNDAVLSADKIHISGNGELENKNRVYANDVMDIRLSNFSTEIERLQSETMKLLSANKETTKISGRFDMRNTSENSSSKFSTVTKNFESQKQVRLNTRAQLFVSNDINDEFGSITLTARDAIIFDANVLLDGIELTLGTSYKAEMIISEHKTIRANHLRIGGKCKHLTIIIDGCISCGSIIIENSLRQVKIIGKGTMRCLRSMNIAGEAVIFTMKELYANEILATSVTFSATGHSKISPTETSQALSVYSDRCFIHGRLLIEDKLCLKASKGIVKIDGYIMGTSMNSELSVECDDLILSGDLANFEFVEIYARKRIEFCETAIIKNSRNAAMEAEFIAFDGKVTNCEVLLATADEVAIDGSLYNENSIGTYSIFGKIIRFDGSANGMAHLELNSANDLILNCSMNNINEIEVDSKWMNWHANMSNCNNVNVTAYSAVLGGTISSQSISIHCLGSIFNRCTIISSECSICAPFVFAFGQTSSLPENTEMSAFVFSNDSNDSDTGRIKSGNAYLHIKFDENCEETVSSRQFEIWKQAIHLLGETFHSPSIVLDEFLAVLKYVGEIQPTTIILPTSSQLYKDLSKTAAKFGLEHVSLFSPPKFIAALRSYQSKLLINNQNSINEPINVTRFAAESMYELANRFRIRSKKYVPNSLRYSAEDGGYASRSSSEDMDEKKIIVESPTVCYDNEVAASSFKVINEGVDDVQRDLDSEPSAITSRSIGVITHDEFAELSGDESTSYRENSTRYVMNGEHRIAIDYVDFKKLDIVISKPRLEMPRRAPSTTDLAMKKMKVKMALSNLDLRSFGSESSLASFDAAEGGTPMRMVPSPAKRSLIPRSSFRRALTPIV</sequence>
<proteinExistence type="predicted"/>
<dbReference type="Proteomes" id="UP000887569">
    <property type="component" value="Unplaced"/>
</dbReference>
<keyword evidence="2" id="KW-1185">Reference proteome</keyword>
<feature type="region of interest" description="Disordered" evidence="1">
    <location>
        <begin position="1"/>
        <end position="24"/>
    </location>
</feature>
<organism evidence="2 3">
    <name type="scientific">Parascaris univalens</name>
    <name type="common">Nematode worm</name>
    <dbReference type="NCBI Taxonomy" id="6257"/>
    <lineage>
        <taxon>Eukaryota</taxon>
        <taxon>Metazoa</taxon>
        <taxon>Ecdysozoa</taxon>
        <taxon>Nematoda</taxon>
        <taxon>Chromadorea</taxon>
        <taxon>Rhabditida</taxon>
        <taxon>Spirurina</taxon>
        <taxon>Ascaridomorpha</taxon>
        <taxon>Ascaridoidea</taxon>
        <taxon>Ascarididae</taxon>
        <taxon>Parascaris</taxon>
    </lineage>
</organism>